<keyword evidence="4" id="KW-0274">FAD</keyword>
<keyword evidence="3" id="KW-0285">Flavoprotein</keyword>
<protein>
    <submittedName>
        <fullName evidence="8">GMC family oxidoreductase</fullName>
    </submittedName>
</protein>
<evidence type="ECO:0000259" key="6">
    <source>
        <dbReference type="Pfam" id="PF00732"/>
    </source>
</evidence>
<evidence type="ECO:0000256" key="3">
    <source>
        <dbReference type="ARBA" id="ARBA00022630"/>
    </source>
</evidence>
<name>A0ABN1HYX8_9SPHN</name>
<reference evidence="8 9" key="1">
    <citation type="journal article" date="2019" name="Int. J. Syst. Evol. Microbiol.">
        <title>The Global Catalogue of Microorganisms (GCM) 10K type strain sequencing project: providing services to taxonomists for standard genome sequencing and annotation.</title>
        <authorList>
            <consortium name="The Broad Institute Genomics Platform"/>
            <consortium name="The Broad Institute Genome Sequencing Center for Infectious Disease"/>
            <person name="Wu L."/>
            <person name="Ma J."/>
        </authorList>
    </citation>
    <scope>NUCLEOTIDE SEQUENCE [LARGE SCALE GENOMIC DNA]</scope>
    <source>
        <strain evidence="8 9">JCM 14603</strain>
    </source>
</reference>
<keyword evidence="5" id="KW-0560">Oxidoreductase</keyword>
<evidence type="ECO:0000259" key="7">
    <source>
        <dbReference type="Pfam" id="PF05199"/>
    </source>
</evidence>
<dbReference type="Gene3D" id="3.50.50.60">
    <property type="entry name" value="FAD/NAD(P)-binding domain"/>
    <property type="match status" value="2"/>
</dbReference>
<feature type="domain" description="Glucose-methanol-choline oxidoreductase N-terminal" evidence="6">
    <location>
        <begin position="40"/>
        <end position="318"/>
    </location>
</feature>
<accession>A0ABN1HYX8</accession>
<organism evidence="8 9">
    <name type="scientific">Sphingomonas insulae</name>
    <dbReference type="NCBI Taxonomy" id="424800"/>
    <lineage>
        <taxon>Bacteria</taxon>
        <taxon>Pseudomonadati</taxon>
        <taxon>Pseudomonadota</taxon>
        <taxon>Alphaproteobacteria</taxon>
        <taxon>Sphingomonadales</taxon>
        <taxon>Sphingomonadaceae</taxon>
        <taxon>Sphingomonas</taxon>
    </lineage>
</organism>
<comment type="cofactor">
    <cofactor evidence="1">
        <name>FAD</name>
        <dbReference type="ChEBI" id="CHEBI:57692"/>
    </cofactor>
</comment>
<comment type="caution">
    <text evidence="8">The sequence shown here is derived from an EMBL/GenBank/DDBJ whole genome shotgun (WGS) entry which is preliminary data.</text>
</comment>
<dbReference type="InterPro" id="IPR036188">
    <property type="entry name" value="FAD/NAD-bd_sf"/>
</dbReference>
<dbReference type="PANTHER" id="PTHR42784:SF1">
    <property type="entry name" value="PYRANOSE 2-OXIDASE"/>
    <property type="match status" value="1"/>
</dbReference>
<dbReference type="EMBL" id="BAAAES010000010">
    <property type="protein sequence ID" value="GAA0674586.1"/>
    <property type="molecule type" value="Genomic_DNA"/>
</dbReference>
<proteinExistence type="inferred from homology"/>
<sequence>MEGITMAATDRFDAIVIGSGISGGFAAKELTEKGMRVLMLDRGRMVEHAEGYPYDGKPAYEVPARNIMPRPLIDSDYFIATHGYVAPSNRTFYNDDRLNPYAYDEGSKFYWIRPGAVGGKSLIWGRWTFRWAPEDFTANKRDGIDGEWPIGYDDVAPWYSYVENYIGVSGSHENLPYLPDSEFQPPMPMNVAEKWLKQRLETQFPGRKLINTRLSNMTEDKPDQNRTKCQFRNQCSNGCSFGAYFSTQAVTLPAARATGRLTLRSDAVVTNLDYDADGKRVTGVRFVDAKTGLAETVRADLVFLCASAMASTQILMNSRDAASGRSHFDTSNTLGRYVMDHIFRVGISGEIPGMQDLIEYGRRPGGVYIPRFRNIGGSERDLGFKRGYGYQGSAFRDPMGPVGFGAKMKHDMRRYGPWKFGMGAFGECLPYADNRVSLHPTKVDRFGVPLMRFDVTFRENELRMMADARTQGEAMLRGAGLTNVTSNAGEHVPGDAIHEMGGARMGRDPRISVLNAWSQAHAASNLYVTDGAQMASVACVNPSLTFMALTARAVDHAVKQARKA</sequence>
<dbReference type="Pfam" id="PF05199">
    <property type="entry name" value="GMC_oxred_C"/>
    <property type="match status" value="1"/>
</dbReference>
<feature type="domain" description="Glucose-methanol-choline oxidoreductase C-terminal" evidence="7">
    <location>
        <begin position="430"/>
        <end position="549"/>
    </location>
</feature>
<dbReference type="SUPFAM" id="SSF54373">
    <property type="entry name" value="FAD-linked reductases, C-terminal domain"/>
    <property type="match status" value="1"/>
</dbReference>
<dbReference type="InterPro" id="IPR000172">
    <property type="entry name" value="GMC_OxRdtase_N"/>
</dbReference>
<dbReference type="Proteomes" id="UP001500238">
    <property type="component" value="Unassembled WGS sequence"/>
</dbReference>
<evidence type="ECO:0000313" key="8">
    <source>
        <dbReference type="EMBL" id="GAA0674586.1"/>
    </source>
</evidence>
<dbReference type="SUPFAM" id="SSF51905">
    <property type="entry name" value="FAD/NAD(P)-binding domain"/>
    <property type="match status" value="1"/>
</dbReference>
<evidence type="ECO:0000256" key="1">
    <source>
        <dbReference type="ARBA" id="ARBA00001974"/>
    </source>
</evidence>
<dbReference type="PANTHER" id="PTHR42784">
    <property type="entry name" value="PYRANOSE 2-OXIDASE"/>
    <property type="match status" value="1"/>
</dbReference>
<evidence type="ECO:0000256" key="2">
    <source>
        <dbReference type="ARBA" id="ARBA00010790"/>
    </source>
</evidence>
<dbReference type="Pfam" id="PF00732">
    <property type="entry name" value="GMC_oxred_N"/>
    <property type="match status" value="1"/>
</dbReference>
<evidence type="ECO:0000256" key="4">
    <source>
        <dbReference type="ARBA" id="ARBA00022827"/>
    </source>
</evidence>
<gene>
    <name evidence="8" type="ORF">GCM10009102_28290</name>
</gene>
<dbReference type="InterPro" id="IPR007867">
    <property type="entry name" value="GMC_OxRtase_C"/>
</dbReference>
<keyword evidence="9" id="KW-1185">Reference proteome</keyword>
<evidence type="ECO:0000256" key="5">
    <source>
        <dbReference type="ARBA" id="ARBA00023002"/>
    </source>
</evidence>
<evidence type="ECO:0000313" key="9">
    <source>
        <dbReference type="Proteomes" id="UP001500238"/>
    </source>
</evidence>
<dbReference type="InterPro" id="IPR051473">
    <property type="entry name" value="P2Ox-like"/>
</dbReference>
<comment type="similarity">
    <text evidence="2">Belongs to the GMC oxidoreductase family.</text>
</comment>